<keyword evidence="8" id="KW-1185">Reference proteome</keyword>
<dbReference type="InterPro" id="IPR050810">
    <property type="entry name" value="Bact_Secretion_Sys_Channel"/>
</dbReference>
<organism evidence="7 8">
    <name type="scientific">Uliginosibacterium silvisoli</name>
    <dbReference type="NCBI Taxonomy" id="3114758"/>
    <lineage>
        <taxon>Bacteria</taxon>
        <taxon>Pseudomonadati</taxon>
        <taxon>Pseudomonadota</taxon>
        <taxon>Betaproteobacteria</taxon>
        <taxon>Rhodocyclales</taxon>
        <taxon>Zoogloeaceae</taxon>
        <taxon>Uliginosibacterium</taxon>
    </lineage>
</organism>
<comment type="similarity">
    <text evidence="4">Belongs to the bacterial secretin family.</text>
</comment>
<reference evidence="7 8" key="1">
    <citation type="submission" date="2024-01" db="EMBL/GenBank/DDBJ databases">
        <title>Uliginosibacterium soil sp. nov.</title>
        <authorList>
            <person name="Lv Y."/>
        </authorList>
    </citation>
    <scope>NUCLEOTIDE SEQUENCE [LARGE SCALE GENOMIC DNA]</scope>
    <source>
        <strain evidence="7 8">H3</strain>
    </source>
</reference>
<dbReference type="PANTHER" id="PTHR30332:SF24">
    <property type="entry name" value="SECRETIN GSPD-RELATED"/>
    <property type="match status" value="1"/>
</dbReference>
<proteinExistence type="inferred from homology"/>
<protein>
    <recommendedName>
        <fullName evidence="6">Type II/III secretion system secretin-like domain-containing protein</fullName>
    </recommendedName>
</protein>
<evidence type="ECO:0000256" key="1">
    <source>
        <dbReference type="ARBA" id="ARBA00004370"/>
    </source>
</evidence>
<comment type="caution">
    <text evidence="7">The sequence shown here is derived from an EMBL/GenBank/DDBJ whole genome shotgun (WGS) entry which is preliminary data.</text>
</comment>
<dbReference type="PANTHER" id="PTHR30332">
    <property type="entry name" value="PROBABLE GENERAL SECRETION PATHWAY PROTEIN D"/>
    <property type="match status" value="1"/>
</dbReference>
<keyword evidence="2 5" id="KW-0732">Signal</keyword>
<evidence type="ECO:0000313" key="8">
    <source>
        <dbReference type="Proteomes" id="UP001331561"/>
    </source>
</evidence>
<dbReference type="InterPro" id="IPR004846">
    <property type="entry name" value="T2SS/T3SS_dom"/>
</dbReference>
<evidence type="ECO:0000256" key="5">
    <source>
        <dbReference type="SAM" id="SignalP"/>
    </source>
</evidence>
<feature type="chain" id="PRO_5046080249" description="Type II/III secretion system secretin-like domain-containing protein" evidence="5">
    <location>
        <begin position="26"/>
        <end position="412"/>
    </location>
</feature>
<sequence length="412" mass="43610">MYHKLRGLIQGVLLCWWMASGSVSAATIDLDNVKLSQLARVVYGDILKLPFMLDDKIANRQVTFFFPNAQPLQIKKSVEAYLTGAGVQVLEREGVVFLTASEAKPEQQREALVSSPLPLQSSPASTLLATSEPAPRSVVVVDLPPLDGLQRAFSPLGVALEELGGGRWLLSGTQENVAQAKSVIDQLREGSRVLNVRVVVSEFSGSDDSGWGFSAAIKALGGELSIGLGSPPPSMAAVRIKTSAVDIALGAMRSVGSFRLLQDASLRVRTGRKGRLQVGDKVPTLSQSTLDSTGRPYQSVSYQDAGLIVEVLPKLEGELVTADVSVSLSQFTKNIVSGIDSPTRSERSVQTQIESGLGQLVAVGGLQSEKQTGSSSKVFGIPLSGDEGKANSTVLVLLSFSLDSSDGPTSRF</sequence>
<evidence type="ECO:0000256" key="3">
    <source>
        <dbReference type="ARBA" id="ARBA00023136"/>
    </source>
</evidence>
<dbReference type="Pfam" id="PF00263">
    <property type="entry name" value="Secretin"/>
    <property type="match status" value="1"/>
</dbReference>
<dbReference type="Proteomes" id="UP001331561">
    <property type="component" value="Unassembled WGS sequence"/>
</dbReference>
<evidence type="ECO:0000313" key="7">
    <source>
        <dbReference type="EMBL" id="MEC5386731.1"/>
    </source>
</evidence>
<keyword evidence="3" id="KW-0472">Membrane</keyword>
<accession>A0ABU6K4W6</accession>
<feature type="signal peptide" evidence="5">
    <location>
        <begin position="1"/>
        <end position="25"/>
    </location>
</feature>
<evidence type="ECO:0000256" key="2">
    <source>
        <dbReference type="ARBA" id="ARBA00022729"/>
    </source>
</evidence>
<evidence type="ECO:0000256" key="4">
    <source>
        <dbReference type="RuleBase" id="RU004003"/>
    </source>
</evidence>
<gene>
    <name evidence="7" type="ORF">VVD49_13435</name>
</gene>
<name>A0ABU6K4W6_9RHOO</name>
<dbReference type="RefSeq" id="WP_327599690.1">
    <property type="nucleotide sequence ID" value="NZ_JAYXHS010000002.1"/>
</dbReference>
<evidence type="ECO:0000259" key="6">
    <source>
        <dbReference type="Pfam" id="PF00263"/>
    </source>
</evidence>
<feature type="domain" description="Type II/III secretion system secretin-like" evidence="6">
    <location>
        <begin position="251"/>
        <end position="378"/>
    </location>
</feature>
<comment type="subcellular location">
    <subcellularLocation>
        <location evidence="1">Membrane</location>
    </subcellularLocation>
</comment>
<dbReference type="EMBL" id="JAYXHS010000002">
    <property type="protein sequence ID" value="MEC5386731.1"/>
    <property type="molecule type" value="Genomic_DNA"/>
</dbReference>